<dbReference type="Proteomes" id="UP000318242">
    <property type="component" value="Unassembled WGS sequence"/>
</dbReference>
<accession>A0A4Y3INR0</accession>
<dbReference type="EMBL" id="BJLH01000009">
    <property type="protein sequence ID" value="GEA61046.1"/>
    <property type="molecule type" value="Genomic_DNA"/>
</dbReference>
<dbReference type="InterPro" id="IPR005119">
    <property type="entry name" value="LysR_subst-bd"/>
</dbReference>
<organism evidence="6 7">
    <name type="scientific">Vibrio comitans NBRC 102076</name>
    <dbReference type="NCBI Taxonomy" id="1219078"/>
    <lineage>
        <taxon>Bacteria</taxon>
        <taxon>Pseudomonadati</taxon>
        <taxon>Pseudomonadota</taxon>
        <taxon>Gammaproteobacteria</taxon>
        <taxon>Vibrionales</taxon>
        <taxon>Vibrionaceae</taxon>
        <taxon>Vibrio</taxon>
    </lineage>
</organism>
<dbReference type="PANTHER" id="PTHR30118:SF7">
    <property type="entry name" value="TRANSCRIPTIONAL REGULATOR LYSR FAMILY"/>
    <property type="match status" value="1"/>
</dbReference>
<keyword evidence="3" id="KW-0238">DNA-binding</keyword>
<dbReference type="Gene3D" id="3.40.190.10">
    <property type="entry name" value="Periplasmic binding protein-like II"/>
    <property type="match status" value="2"/>
</dbReference>
<evidence type="ECO:0000256" key="2">
    <source>
        <dbReference type="ARBA" id="ARBA00023015"/>
    </source>
</evidence>
<dbReference type="InterPro" id="IPR000847">
    <property type="entry name" value="LysR_HTH_N"/>
</dbReference>
<name>A0A4Y3INR0_9VIBR</name>
<evidence type="ECO:0000259" key="5">
    <source>
        <dbReference type="PROSITE" id="PS50931"/>
    </source>
</evidence>
<gene>
    <name evidence="6" type="ORF">VCO01S_22390</name>
</gene>
<dbReference type="PROSITE" id="PS50931">
    <property type="entry name" value="HTH_LYSR"/>
    <property type="match status" value="1"/>
</dbReference>
<dbReference type="PANTHER" id="PTHR30118">
    <property type="entry name" value="HTH-TYPE TRANSCRIPTIONAL REGULATOR LEUO-RELATED"/>
    <property type="match status" value="1"/>
</dbReference>
<evidence type="ECO:0000256" key="1">
    <source>
        <dbReference type="ARBA" id="ARBA00009437"/>
    </source>
</evidence>
<evidence type="ECO:0000313" key="7">
    <source>
        <dbReference type="Proteomes" id="UP000318242"/>
    </source>
</evidence>
<keyword evidence="2" id="KW-0805">Transcription regulation</keyword>
<dbReference type="InterPro" id="IPR050389">
    <property type="entry name" value="LysR-type_TF"/>
</dbReference>
<evidence type="ECO:0000256" key="4">
    <source>
        <dbReference type="ARBA" id="ARBA00023163"/>
    </source>
</evidence>
<dbReference type="Pfam" id="PF03466">
    <property type="entry name" value="LysR_substrate"/>
    <property type="match status" value="1"/>
</dbReference>
<protein>
    <recommendedName>
        <fullName evidence="5">HTH lysR-type domain-containing protein</fullName>
    </recommendedName>
</protein>
<feature type="domain" description="HTH lysR-type" evidence="5">
    <location>
        <begin position="1"/>
        <end position="23"/>
    </location>
</feature>
<keyword evidence="4" id="KW-0804">Transcription</keyword>
<evidence type="ECO:0000313" key="6">
    <source>
        <dbReference type="EMBL" id="GEA61046.1"/>
    </source>
</evidence>
<reference evidence="6 7" key="1">
    <citation type="submission" date="2019-06" db="EMBL/GenBank/DDBJ databases">
        <title>Whole genome shotgun sequence of Vibrio comitans NBRC 102076.</title>
        <authorList>
            <person name="Hosoyama A."/>
            <person name="Uohara A."/>
            <person name="Ohji S."/>
            <person name="Ichikawa N."/>
        </authorList>
    </citation>
    <scope>NUCLEOTIDE SEQUENCE [LARGE SCALE GENOMIC DNA]</scope>
    <source>
        <strain evidence="6 7">NBRC 102076</strain>
    </source>
</reference>
<comment type="similarity">
    <text evidence="1">Belongs to the LysR transcriptional regulatory family.</text>
</comment>
<dbReference type="GO" id="GO:0003700">
    <property type="term" value="F:DNA-binding transcription factor activity"/>
    <property type="evidence" value="ECO:0007669"/>
    <property type="project" value="InterPro"/>
</dbReference>
<dbReference type="SUPFAM" id="SSF53850">
    <property type="entry name" value="Periplasmic binding protein-like II"/>
    <property type="match status" value="1"/>
</dbReference>
<comment type="caution">
    <text evidence="6">The sequence shown here is derived from an EMBL/GenBank/DDBJ whole genome shotgun (WGS) entry which is preliminary data.</text>
</comment>
<dbReference type="GO" id="GO:0003677">
    <property type="term" value="F:DNA binding"/>
    <property type="evidence" value="ECO:0007669"/>
    <property type="project" value="UniProtKB-KW"/>
</dbReference>
<keyword evidence="7" id="KW-1185">Reference proteome</keyword>
<dbReference type="AlphaFoldDB" id="A0A4Y3INR0"/>
<evidence type="ECO:0000256" key="3">
    <source>
        <dbReference type="ARBA" id="ARBA00023125"/>
    </source>
</evidence>
<sequence>MQRLRDTFDDPLFTRVAKGLVPTSKALELGEQLPAILKQLNTLVQQKVFDPKLCTETFSISMAPFLSTIVTPRLLIKLLETAPLVNLVELPLRASHLTSIEQGSLDFSVHYKSPNNPQYQVNYVGKLPASLFARFGHPLFKLKSLSVQDVVEYPIIGMQIESDINNEFDAPVDKFLNQLKPGCKTKLRGAQTQVLIDVMLQSDALLFGADALTSYKGHGRDFKLLLPVKEWFASAHIIRHSRNKDNDAYVWFEKLLEDELRNVLES</sequence>
<proteinExistence type="inferred from homology"/>